<comment type="similarity">
    <text evidence="1">Belongs to the UbiD family. UbiD-like/FDC subfamily.</text>
</comment>
<keyword evidence="6" id="KW-1185">Reference proteome</keyword>
<comment type="catalytic activity">
    <reaction evidence="1">
        <text>(E)-4-coumarate + H(+) = 4-vinylphenol + CO2</text>
        <dbReference type="Rhea" id="RHEA:33227"/>
        <dbReference type="ChEBI" id="CHEBI:1883"/>
        <dbReference type="ChEBI" id="CHEBI:12876"/>
        <dbReference type="ChEBI" id="CHEBI:15378"/>
        <dbReference type="ChEBI" id="CHEBI:16526"/>
        <dbReference type="EC" id="4.1.1.102"/>
    </reaction>
</comment>
<comment type="catalytic activity">
    <reaction evidence="1">
        <text>(E)-cinnamate + H(+) = styrene + CO2</text>
        <dbReference type="Rhea" id="RHEA:46920"/>
        <dbReference type="ChEBI" id="CHEBI:15378"/>
        <dbReference type="ChEBI" id="CHEBI:15669"/>
        <dbReference type="ChEBI" id="CHEBI:16526"/>
        <dbReference type="ChEBI" id="CHEBI:27452"/>
        <dbReference type="EC" id="4.1.1.102"/>
    </reaction>
</comment>
<name>A0ABQ0ZUG3_ASPLE</name>
<dbReference type="InterPro" id="IPR048304">
    <property type="entry name" value="UbiD_Rift_dom"/>
</dbReference>
<feature type="binding site" evidence="1">
    <location>
        <position position="174"/>
    </location>
    <ligand>
        <name>Mn(2+)</name>
        <dbReference type="ChEBI" id="CHEBI:29035"/>
    </ligand>
</feature>
<accession>A0ABQ0ZUG3</accession>
<comment type="subunit">
    <text evidence="1">Homodimer. May form higher order oligomers.</text>
</comment>
<evidence type="ECO:0000259" key="3">
    <source>
        <dbReference type="Pfam" id="PF20695"/>
    </source>
</evidence>
<comment type="caution">
    <text evidence="5">The sequence shown here is derived from an EMBL/GenBank/DDBJ whole genome shotgun (WGS) entry which is preliminary data.</text>
</comment>
<evidence type="ECO:0000313" key="6">
    <source>
        <dbReference type="Proteomes" id="UP000465220"/>
    </source>
</evidence>
<comment type="catalytic activity">
    <reaction evidence="1">
        <text>(E)-ferulate + H(+) = 2-methoxy-4-vinylphenol + CO2</text>
        <dbReference type="Rhea" id="RHEA:33807"/>
        <dbReference type="ChEBI" id="CHEBI:15378"/>
        <dbReference type="ChEBI" id="CHEBI:16526"/>
        <dbReference type="ChEBI" id="CHEBI:29749"/>
        <dbReference type="ChEBI" id="CHEBI:42438"/>
        <dbReference type="EC" id="4.1.1.102"/>
    </reaction>
</comment>
<keyword evidence="1" id="KW-0464">Manganese</keyword>
<evidence type="ECO:0000259" key="4">
    <source>
        <dbReference type="Pfam" id="PF20696"/>
    </source>
</evidence>
<feature type="binding site" evidence="1">
    <location>
        <position position="238"/>
    </location>
    <ligand>
        <name>prenylated FMN</name>
        <dbReference type="ChEBI" id="CHEBI:87746"/>
    </ligand>
</feature>
<keyword evidence="1" id="KW-0456">Lyase</keyword>
<feature type="binding site" evidence="1">
    <location>
        <position position="197"/>
    </location>
    <ligand>
        <name>Mn(2+)</name>
        <dbReference type="ChEBI" id="CHEBI:29035"/>
    </ligand>
</feature>
<dbReference type="PANTHER" id="PTHR30108:SF17">
    <property type="entry name" value="FERULIC ACID DECARBOXYLASE 1"/>
    <property type="match status" value="1"/>
</dbReference>
<dbReference type="Pfam" id="PF20696">
    <property type="entry name" value="UbiD_C"/>
    <property type="match status" value="1"/>
</dbReference>
<dbReference type="InterPro" id="IPR032903">
    <property type="entry name" value="FDC-like"/>
</dbReference>
<sequence>MPQSHANSQDLPHMNFRCFVDALKEDDDLAEIEMEVDPILEVGAIIRKVCETNDKAPLFKRPKGKDGHLFQILGAPTSLRSNPKQRFGRLARHLGLAPTSTIKEIMHKILSARNLGAIPPNIVCTGPCKENVLNEGQFDLNALPAPLLHSADGGKYIQTFGMHILNSPDGTWTNWSISRALVSDRNHLTINAVKPQHIWQLHELWKVEGKYMPWALAFGVPPSAIIAASLPLPDYFSEAGYVGALTGLGIDMVRCETNELLVPATSEIVFEGIISPDETLPEGPFGEMHGYVFPEDCQSGLKARVDTITFRNNSIMPVSCPGRLTDETHTMIGPLTAAEIQQLCQTNGLPVREAMILFESQVTWAALQIDTSRLRSMRTTSESFSRRIGDLVFRHKVGLIIHRLVLVGEDIDVYDFKDVMWAFSTRCRPNMDEYFYEDCPGFSLIPYMKHGNGDPQRGGKVVSDALMPSEYATGCDWEVADFAHSYPEGVKANVNRILGTVGLNG</sequence>
<comment type="function">
    <text evidence="1">Catalyzes the reversible decarboxylation of aromatic carboxylic acids like ferulic acid, p-coumaric acid or cinnamic acid, producing the corresponding vinyl derivatives 4-vinylphenol, 4-vinylguaiacol, and styrene, respectively, which play the role of aroma metabolites.</text>
</comment>
<proteinExistence type="inferred from homology"/>
<dbReference type="Pfam" id="PF20695">
    <property type="entry name" value="UbiD_N"/>
    <property type="match status" value="1"/>
</dbReference>
<evidence type="ECO:0000313" key="5">
    <source>
        <dbReference type="EMBL" id="GFF64876.1"/>
    </source>
</evidence>
<comment type="cofactor">
    <cofactor evidence="1">
        <name>prenylated FMN</name>
        <dbReference type="ChEBI" id="CHEBI:87746"/>
    </cofactor>
    <text evidence="1">Binds 1 prenylated FMN per subunit.</text>
</comment>
<keyword evidence="1" id="KW-0963">Cytoplasm</keyword>
<feature type="domain" description="3-octaprenyl-4-hydroxybenzoate carboxy-lyase-like Rift-related" evidence="2">
    <location>
        <begin position="125"/>
        <end position="323"/>
    </location>
</feature>
<comment type="cofactor">
    <cofactor evidence="1">
        <name>Mn(2+)</name>
        <dbReference type="ChEBI" id="CHEBI:29035"/>
    </cofactor>
</comment>
<dbReference type="Pfam" id="PF01977">
    <property type="entry name" value="UbiD"/>
    <property type="match status" value="1"/>
</dbReference>
<feature type="binding site" evidence="1">
    <location>
        <begin position="174"/>
        <end position="179"/>
    </location>
    <ligand>
        <name>prenylated FMN</name>
        <dbReference type="ChEBI" id="CHEBI:87746"/>
    </ligand>
</feature>
<dbReference type="EMBL" id="BLKI01000005">
    <property type="protein sequence ID" value="GFF64876.1"/>
    <property type="molecule type" value="Genomic_DNA"/>
</dbReference>
<dbReference type="InterPro" id="IPR049383">
    <property type="entry name" value="UbiD-like_N"/>
</dbReference>
<dbReference type="PANTHER" id="PTHR30108">
    <property type="entry name" value="3-OCTAPRENYL-4-HYDROXYBENZOATE CARBOXY-LYASE-RELATED"/>
    <property type="match status" value="1"/>
</dbReference>
<dbReference type="HAMAP" id="MF_01983">
    <property type="entry name" value="UbiD_FDC"/>
    <property type="match status" value="1"/>
</dbReference>
<dbReference type="Proteomes" id="UP000465220">
    <property type="component" value="Unassembled WGS sequence"/>
</dbReference>
<comment type="subcellular location">
    <subcellularLocation>
        <location evidence="1">Cytoplasm</location>
    </subcellularLocation>
</comment>
<dbReference type="SUPFAM" id="SSF143968">
    <property type="entry name" value="UbiD C-terminal domain-like"/>
    <property type="match status" value="1"/>
</dbReference>
<keyword evidence="1" id="KW-0210">Decarboxylase</keyword>
<dbReference type="EC" id="4.1.1.102" evidence="1"/>
<feature type="binding site" evidence="1">
    <location>
        <position position="238"/>
    </location>
    <ligand>
        <name>Mn(2+)</name>
        <dbReference type="ChEBI" id="CHEBI:29035"/>
    </ligand>
</feature>
<gene>
    <name evidence="1" type="primary">FDC1</name>
    <name evidence="5" type="ORF">IFM60648_01414</name>
</gene>
<evidence type="ECO:0000256" key="1">
    <source>
        <dbReference type="HAMAP-Rule" id="MF_03196"/>
    </source>
</evidence>
<keyword evidence="1" id="KW-0479">Metal-binding</keyword>
<dbReference type="NCBIfam" id="TIGR00148">
    <property type="entry name" value="UbiD family decarboxylase"/>
    <property type="match status" value="1"/>
</dbReference>
<reference evidence="5 6" key="1">
    <citation type="submission" date="2020-01" db="EMBL/GenBank/DDBJ databases">
        <title>Draft genome sequence of Aspergillus lentulus IFM 60648.</title>
        <authorList>
            <person name="Takahashi H."/>
            <person name="Yaguchi T."/>
        </authorList>
    </citation>
    <scope>NUCLEOTIDE SEQUENCE [LARGE SCALE GENOMIC DNA]</scope>
    <source>
        <strain evidence="5 6">IFM 60648</strain>
    </source>
</reference>
<feature type="binding site" evidence="1">
    <location>
        <begin position="196"/>
        <end position="197"/>
    </location>
    <ligand>
        <name>prenylated FMN</name>
        <dbReference type="ChEBI" id="CHEBI:87746"/>
    </ligand>
</feature>
<evidence type="ECO:0000259" key="2">
    <source>
        <dbReference type="Pfam" id="PF01977"/>
    </source>
</evidence>
<feature type="domain" description="3-octaprenyl-4-hydroxybenzoate carboxy-lyase-like N-terminal" evidence="3">
    <location>
        <begin position="20"/>
        <end position="108"/>
    </location>
</feature>
<organism evidence="5 6">
    <name type="scientific">Aspergillus lentulus</name>
    <dbReference type="NCBI Taxonomy" id="293939"/>
    <lineage>
        <taxon>Eukaryota</taxon>
        <taxon>Fungi</taxon>
        <taxon>Dikarya</taxon>
        <taxon>Ascomycota</taxon>
        <taxon>Pezizomycotina</taxon>
        <taxon>Eurotiomycetes</taxon>
        <taxon>Eurotiomycetidae</taxon>
        <taxon>Eurotiales</taxon>
        <taxon>Aspergillaceae</taxon>
        <taxon>Aspergillus</taxon>
        <taxon>Aspergillus subgen. Fumigati</taxon>
    </lineage>
</organism>
<feature type="domain" description="3-octaprenyl-4-hydroxybenzoate carboxy-lyase-like C-terminal" evidence="4">
    <location>
        <begin position="329"/>
        <end position="465"/>
    </location>
</feature>
<feature type="active site" description="Proton donor" evidence="1">
    <location>
        <position position="287"/>
    </location>
</feature>
<dbReference type="InterPro" id="IPR002830">
    <property type="entry name" value="UbiD"/>
</dbReference>
<dbReference type="SUPFAM" id="SSF50475">
    <property type="entry name" value="FMN-binding split barrel"/>
    <property type="match status" value="1"/>
</dbReference>
<dbReference type="InterPro" id="IPR049381">
    <property type="entry name" value="UbiD-like_C"/>
</dbReference>
<protein>
    <recommendedName>
        <fullName evidence="1">Ferulic acid decarboxylase 1</fullName>
        <ecNumber evidence="1">4.1.1.102</ecNumber>
    </recommendedName>
    <alternativeName>
        <fullName evidence="1">Phenacrylate decarboxylase</fullName>
    </alternativeName>
</protein>
<dbReference type="Gene3D" id="3.40.1670.10">
    <property type="entry name" value="UbiD C-terminal domain-like"/>
    <property type="match status" value="1"/>
</dbReference>
<feature type="binding site" evidence="1">
    <location>
        <position position="396"/>
    </location>
    <ligand>
        <name>prenylated FMN</name>
        <dbReference type="ChEBI" id="CHEBI:87746"/>
    </ligand>
</feature>